<evidence type="ECO:0000313" key="1">
    <source>
        <dbReference type="EMBL" id="WLV25618.1"/>
    </source>
</evidence>
<organism evidence="1 2">
    <name type="scientific">Aciduricibacillus chroicocephali</name>
    <dbReference type="NCBI Taxonomy" id="3054939"/>
    <lineage>
        <taxon>Bacteria</taxon>
        <taxon>Bacillati</taxon>
        <taxon>Bacillota</taxon>
        <taxon>Bacilli</taxon>
        <taxon>Bacillales</taxon>
        <taxon>Bacillaceae</taxon>
        <taxon>Aciduricibacillus</taxon>
    </lineage>
</organism>
<reference evidence="1" key="1">
    <citation type="submission" date="2023-06" db="EMBL/GenBank/DDBJ databases">
        <title>A Treasure from Seagulls: Isolation and Description of Aciduricobacillus qingdaonensis gen. nov., sp. nov., a Rare Obligately Uric Acid-utilizing Member in the Family Bacillaceae.</title>
        <authorList>
            <person name="Liu W."/>
            <person name="Wang B."/>
        </authorList>
    </citation>
    <scope>NUCLEOTIDE SEQUENCE</scope>
    <source>
        <strain evidence="1">44XB</strain>
    </source>
</reference>
<sequence>MKTFYLKSLAILEEASNELNRVDIELIDGLIINREDENHGWIVEAYIDKDYNSYFINLKEQGKVMIEVKITSEHNEPATMIAEIIGMNELGKEINVLFRGKIVDERKERIEKKLKELIDQGYQGDQLLEKLKSSI</sequence>
<accession>A0ABY9KXP7</accession>
<dbReference type="Proteomes" id="UP001180087">
    <property type="component" value="Chromosome"/>
</dbReference>
<gene>
    <name evidence="1" type="ORF">QR721_05265</name>
</gene>
<proteinExistence type="predicted"/>
<dbReference type="RefSeq" id="WP_348029410.1">
    <property type="nucleotide sequence ID" value="NZ_CP129113.1"/>
</dbReference>
<dbReference type="InterPro" id="IPR025573">
    <property type="entry name" value="YwpF"/>
</dbReference>
<evidence type="ECO:0000313" key="2">
    <source>
        <dbReference type="Proteomes" id="UP001180087"/>
    </source>
</evidence>
<keyword evidence="2" id="KW-1185">Reference proteome</keyword>
<protein>
    <submittedName>
        <fullName evidence="1">YwpF family protein</fullName>
    </submittedName>
</protein>
<dbReference type="EMBL" id="CP129113">
    <property type="protein sequence ID" value="WLV25618.1"/>
    <property type="molecule type" value="Genomic_DNA"/>
</dbReference>
<name>A0ABY9KXP7_9BACI</name>
<dbReference type="Pfam" id="PF14183">
    <property type="entry name" value="YwpF"/>
    <property type="match status" value="1"/>
</dbReference>